<dbReference type="EMBL" id="UINC01137319">
    <property type="protein sequence ID" value="SVD22585.1"/>
    <property type="molecule type" value="Genomic_DNA"/>
</dbReference>
<proteinExistence type="predicted"/>
<sequence>MKKINLMQVVPSLQSGGVEQGTIDVANYLAETEIKNYIASRGGQMLSYLNKRYVEHYTMPVHSKNFLLMPFVARKMNKIINENNVNILHIRSRAPAWLLPYINKRKLKTVSTFHNVYGYNNMIKKIYTRQLSNVDNIVAISKYVKEEIVKNYRINQNKISVINRGIDVNFLNANIDNQENFIHFTNKYRINMQNKTVLFPGRLTSWKGQLEFLKIAEYFKEEPIVFYFVGDDKNTSYLKKLNQEINKKNLNHNCRILGHLNKNELKTMYKCS</sequence>
<dbReference type="SUPFAM" id="SSF53756">
    <property type="entry name" value="UDP-Glycosyltransferase/glycogen phosphorylase"/>
    <property type="match status" value="1"/>
</dbReference>
<dbReference type="InterPro" id="IPR001296">
    <property type="entry name" value="Glyco_trans_1"/>
</dbReference>
<evidence type="ECO:0000313" key="4">
    <source>
        <dbReference type="EMBL" id="SVD22585.1"/>
    </source>
</evidence>
<dbReference type="Gene3D" id="3.40.50.2000">
    <property type="entry name" value="Glycogen Phosphorylase B"/>
    <property type="match status" value="2"/>
</dbReference>
<protein>
    <recommendedName>
        <fullName evidence="5">Glycosyltransferase subfamily 4-like N-terminal domain-containing protein</fullName>
    </recommendedName>
</protein>
<feature type="domain" description="Glycosyltransferase subfamily 4-like N-terminal" evidence="3">
    <location>
        <begin position="16"/>
        <end position="169"/>
    </location>
</feature>
<name>A0A382TLB7_9ZZZZ</name>
<feature type="non-terminal residue" evidence="4">
    <location>
        <position position="272"/>
    </location>
</feature>
<dbReference type="AlphaFoldDB" id="A0A382TLB7"/>
<dbReference type="Pfam" id="PF13439">
    <property type="entry name" value="Glyco_transf_4"/>
    <property type="match status" value="1"/>
</dbReference>
<evidence type="ECO:0000259" key="3">
    <source>
        <dbReference type="Pfam" id="PF13439"/>
    </source>
</evidence>
<accession>A0A382TLB7</accession>
<evidence type="ECO:0000256" key="1">
    <source>
        <dbReference type="ARBA" id="ARBA00022679"/>
    </source>
</evidence>
<evidence type="ECO:0008006" key="5">
    <source>
        <dbReference type="Google" id="ProtNLM"/>
    </source>
</evidence>
<dbReference type="PANTHER" id="PTHR46401:SF2">
    <property type="entry name" value="GLYCOSYLTRANSFERASE WBBK-RELATED"/>
    <property type="match status" value="1"/>
</dbReference>
<organism evidence="4">
    <name type="scientific">marine metagenome</name>
    <dbReference type="NCBI Taxonomy" id="408172"/>
    <lineage>
        <taxon>unclassified sequences</taxon>
        <taxon>metagenomes</taxon>
        <taxon>ecological metagenomes</taxon>
    </lineage>
</organism>
<reference evidence="4" key="1">
    <citation type="submission" date="2018-05" db="EMBL/GenBank/DDBJ databases">
        <authorList>
            <person name="Lanie J.A."/>
            <person name="Ng W.-L."/>
            <person name="Kazmierczak K.M."/>
            <person name="Andrzejewski T.M."/>
            <person name="Davidsen T.M."/>
            <person name="Wayne K.J."/>
            <person name="Tettelin H."/>
            <person name="Glass J.I."/>
            <person name="Rusch D."/>
            <person name="Podicherti R."/>
            <person name="Tsui H.-C.T."/>
            <person name="Winkler M.E."/>
        </authorList>
    </citation>
    <scope>NUCLEOTIDE SEQUENCE</scope>
</reference>
<dbReference type="InterPro" id="IPR028098">
    <property type="entry name" value="Glyco_trans_4-like_N"/>
</dbReference>
<dbReference type="PANTHER" id="PTHR46401">
    <property type="entry name" value="GLYCOSYLTRANSFERASE WBBK-RELATED"/>
    <property type="match status" value="1"/>
</dbReference>
<dbReference type="GO" id="GO:0016757">
    <property type="term" value="F:glycosyltransferase activity"/>
    <property type="evidence" value="ECO:0007669"/>
    <property type="project" value="InterPro"/>
</dbReference>
<feature type="domain" description="Glycosyl transferase family 1" evidence="2">
    <location>
        <begin position="186"/>
        <end position="270"/>
    </location>
</feature>
<keyword evidence="1" id="KW-0808">Transferase</keyword>
<dbReference type="Pfam" id="PF00534">
    <property type="entry name" value="Glycos_transf_1"/>
    <property type="match status" value="1"/>
</dbReference>
<evidence type="ECO:0000259" key="2">
    <source>
        <dbReference type="Pfam" id="PF00534"/>
    </source>
</evidence>
<gene>
    <name evidence="4" type="ORF">METZ01_LOCUS375439</name>
</gene>